<dbReference type="InterPro" id="IPR007369">
    <property type="entry name" value="Peptidase_A22B_SPP"/>
</dbReference>
<organism evidence="1 2">
    <name type="scientific">Acipenser ruthenus</name>
    <name type="common">Sterlet sturgeon</name>
    <dbReference type="NCBI Taxonomy" id="7906"/>
    <lineage>
        <taxon>Eukaryota</taxon>
        <taxon>Metazoa</taxon>
        <taxon>Chordata</taxon>
        <taxon>Craniata</taxon>
        <taxon>Vertebrata</taxon>
        <taxon>Euteleostomi</taxon>
        <taxon>Actinopterygii</taxon>
        <taxon>Chondrostei</taxon>
        <taxon>Acipenseriformes</taxon>
        <taxon>Acipenseridae</taxon>
        <taxon>Acipenser</taxon>
    </lineage>
</organism>
<dbReference type="GO" id="GO:0042500">
    <property type="term" value="F:aspartic endopeptidase activity, intramembrane cleaving"/>
    <property type="evidence" value="ECO:0007669"/>
    <property type="project" value="InterPro"/>
</dbReference>
<reference evidence="1 2" key="1">
    <citation type="submission" date="2019-01" db="EMBL/GenBank/DDBJ databases">
        <title>Draft Genome and Complete Hox-Cluster Characterization of the Sterlet Sturgeon (Acipenser ruthenus).</title>
        <authorList>
            <person name="Wei Q."/>
        </authorList>
    </citation>
    <scope>NUCLEOTIDE SEQUENCE [LARGE SCALE GENOMIC DNA]</scope>
    <source>
        <strain evidence="1">WHYD16114868_AA</strain>
        <tissue evidence="1">Blood</tissue>
    </source>
</reference>
<keyword evidence="2" id="KW-1185">Reference proteome</keyword>
<name>A0A444UYR8_ACIRT</name>
<evidence type="ECO:0000313" key="1">
    <source>
        <dbReference type="EMBL" id="RXM93331.1"/>
    </source>
</evidence>
<proteinExistence type="predicted"/>
<dbReference type="AlphaFoldDB" id="A0A444UYR8"/>
<evidence type="ECO:0000313" key="2">
    <source>
        <dbReference type="Proteomes" id="UP000289886"/>
    </source>
</evidence>
<dbReference type="Pfam" id="PF04258">
    <property type="entry name" value="Peptidase_A22B"/>
    <property type="match status" value="1"/>
</dbReference>
<protein>
    <submittedName>
        <fullName evidence="1">Signal peptide peptidase-like 3</fullName>
    </submittedName>
</protein>
<dbReference type="GO" id="GO:0016020">
    <property type="term" value="C:membrane"/>
    <property type="evidence" value="ECO:0007669"/>
    <property type="project" value="InterPro"/>
</dbReference>
<sequence length="57" mass="6496">MIAFVRLPSLKVSCLLLSGLLIYDVFWMNAIHRAQTAIKPVPLHELLYEGRVVSQPF</sequence>
<gene>
    <name evidence="1" type="ORF">EOD39_19194</name>
</gene>
<comment type="caution">
    <text evidence="1">The sequence shown here is derived from an EMBL/GenBank/DDBJ whole genome shotgun (WGS) entry which is preliminary data.</text>
</comment>
<dbReference type="Proteomes" id="UP000289886">
    <property type="component" value="Unassembled WGS sequence"/>
</dbReference>
<accession>A0A444UYR8</accession>
<dbReference type="EMBL" id="SCEB01004775">
    <property type="protein sequence ID" value="RXM93331.1"/>
    <property type="molecule type" value="Genomic_DNA"/>
</dbReference>